<keyword evidence="2" id="KW-0408">Iron</keyword>
<dbReference type="AlphaFoldDB" id="A0A1I5QXH6"/>
<dbReference type="PANTHER" id="PTHR43594">
    <property type="entry name" value="QUERCETIN 2,3-DIOXYGENASE"/>
    <property type="match status" value="1"/>
</dbReference>
<dbReference type="Gene3D" id="2.60.120.10">
    <property type="entry name" value="Jelly Rolls"/>
    <property type="match status" value="2"/>
</dbReference>
<dbReference type="InterPro" id="IPR008778">
    <property type="entry name" value="Pirin_C_dom"/>
</dbReference>
<dbReference type="PIRSF" id="PIRSF006232">
    <property type="entry name" value="Pirin"/>
    <property type="match status" value="1"/>
</dbReference>
<name>A0A1I5QXH6_9GAMM</name>
<feature type="binding site" evidence="2">
    <location>
        <position position="63"/>
    </location>
    <ligand>
        <name>Fe cation</name>
        <dbReference type="ChEBI" id="CHEBI:24875"/>
    </ligand>
</feature>
<evidence type="ECO:0000259" key="5">
    <source>
        <dbReference type="Pfam" id="PF05726"/>
    </source>
</evidence>
<dbReference type="Pfam" id="PF02678">
    <property type="entry name" value="Pirin"/>
    <property type="match status" value="1"/>
</dbReference>
<reference evidence="7" key="1">
    <citation type="submission" date="2016-10" db="EMBL/GenBank/DDBJ databases">
        <authorList>
            <person name="Varghese N."/>
            <person name="Submissions S."/>
        </authorList>
    </citation>
    <scope>NUCLEOTIDE SEQUENCE [LARGE SCALE GENOMIC DNA]</scope>
    <source>
        <strain evidence="7">JCM 18195</strain>
    </source>
</reference>
<evidence type="ECO:0000256" key="1">
    <source>
        <dbReference type="ARBA" id="ARBA00008416"/>
    </source>
</evidence>
<proteinExistence type="inferred from homology"/>
<accession>A0A1I5QXH6</accession>
<dbReference type="Pfam" id="PF05726">
    <property type="entry name" value="Pirin_C"/>
    <property type="match status" value="1"/>
</dbReference>
<feature type="binding site" evidence="2">
    <location>
        <position position="107"/>
    </location>
    <ligand>
        <name>Fe cation</name>
        <dbReference type="ChEBI" id="CHEBI:24875"/>
    </ligand>
</feature>
<evidence type="ECO:0000313" key="6">
    <source>
        <dbReference type="EMBL" id="SFP50969.1"/>
    </source>
</evidence>
<feature type="domain" description="Pirin N-terminal" evidence="4">
    <location>
        <begin position="22"/>
        <end position="127"/>
    </location>
</feature>
<dbReference type="InterPro" id="IPR003829">
    <property type="entry name" value="Pirin_N_dom"/>
</dbReference>
<evidence type="ECO:0000256" key="2">
    <source>
        <dbReference type="PIRSR" id="PIRSR006232-1"/>
    </source>
</evidence>
<dbReference type="RefSeq" id="WP_092428743.1">
    <property type="nucleotide sequence ID" value="NZ_FOXM01000003.1"/>
</dbReference>
<gene>
    <name evidence="6" type="ORF">SAMN05216229_10349</name>
</gene>
<evidence type="ECO:0000313" key="7">
    <source>
        <dbReference type="Proteomes" id="UP000243084"/>
    </source>
</evidence>
<dbReference type="Proteomes" id="UP000243084">
    <property type="component" value="Unassembled WGS sequence"/>
</dbReference>
<dbReference type="SUPFAM" id="SSF51182">
    <property type="entry name" value="RmlC-like cupins"/>
    <property type="match status" value="1"/>
</dbReference>
<keyword evidence="7" id="KW-1185">Reference proteome</keyword>
<dbReference type="GO" id="GO:0046872">
    <property type="term" value="F:metal ion binding"/>
    <property type="evidence" value="ECO:0007669"/>
    <property type="project" value="UniProtKB-KW"/>
</dbReference>
<comment type="similarity">
    <text evidence="1 3">Belongs to the pirin family.</text>
</comment>
<dbReference type="InterPro" id="IPR014710">
    <property type="entry name" value="RmlC-like_jellyroll"/>
</dbReference>
<dbReference type="OrthoDB" id="9780903at2"/>
<dbReference type="CDD" id="cd02247">
    <property type="entry name" value="cupin_pirin_C"/>
    <property type="match status" value="1"/>
</dbReference>
<comment type="cofactor">
    <cofactor evidence="2">
        <name>Fe cation</name>
        <dbReference type="ChEBI" id="CHEBI:24875"/>
    </cofactor>
    <text evidence="2">Binds 1 Fe cation per subunit.</text>
</comment>
<dbReference type="PANTHER" id="PTHR43594:SF1">
    <property type="entry name" value="QUERCETIN 2,3-DIOXYGENASE PA2418-RELATED"/>
    <property type="match status" value="1"/>
</dbReference>
<organism evidence="6 7">
    <name type="scientific">Geopseudomonas sagittaria</name>
    <dbReference type="NCBI Taxonomy" id="1135990"/>
    <lineage>
        <taxon>Bacteria</taxon>
        <taxon>Pseudomonadati</taxon>
        <taxon>Pseudomonadota</taxon>
        <taxon>Gammaproteobacteria</taxon>
        <taxon>Pseudomonadales</taxon>
        <taxon>Pseudomonadaceae</taxon>
        <taxon>Geopseudomonas</taxon>
    </lineage>
</organism>
<dbReference type="EMBL" id="FOXM01000003">
    <property type="protein sequence ID" value="SFP50969.1"/>
    <property type="molecule type" value="Genomic_DNA"/>
</dbReference>
<sequence>MKKLAFIKRSNGRHWVGDGFPVKSIFSYQDIAEEMSPFLLMDYAGPADFPPTSRKLGVVQHPHRGFETVTIVYEGGVSHRDSSGGGGTIGPGDVQWMTAAAGLIHEEYHSPEYARKGGAFEMVQLWVNLPAKDKMSPPGYQGITAEQIPEVELPGKAGTARIIAGKHADTAGPARTFTPMNVWDLRLKAGHHLAFDLPEGHTTALFVLRGTIRIDDSHTVLAAELAVMEREGRRLAFAVSEDATVLLLNGKPLDEPIVGHGPFVMNTHEEIVQAIDDFSSGRFGQIRH</sequence>
<evidence type="ECO:0000256" key="3">
    <source>
        <dbReference type="RuleBase" id="RU003457"/>
    </source>
</evidence>
<dbReference type="InterPro" id="IPR011051">
    <property type="entry name" value="RmlC_Cupin_sf"/>
</dbReference>
<evidence type="ECO:0000259" key="4">
    <source>
        <dbReference type="Pfam" id="PF02678"/>
    </source>
</evidence>
<dbReference type="InterPro" id="IPR012093">
    <property type="entry name" value="Pirin"/>
</dbReference>
<evidence type="ECO:0008006" key="8">
    <source>
        <dbReference type="Google" id="ProtNLM"/>
    </source>
</evidence>
<dbReference type="InterPro" id="IPR053186">
    <property type="entry name" value="QDO-related"/>
</dbReference>
<feature type="domain" description="Pirin C-terminal" evidence="5">
    <location>
        <begin position="182"/>
        <end position="284"/>
    </location>
</feature>
<feature type="binding site" evidence="2">
    <location>
        <position position="105"/>
    </location>
    <ligand>
        <name>Fe cation</name>
        <dbReference type="ChEBI" id="CHEBI:24875"/>
    </ligand>
</feature>
<protein>
    <recommendedName>
        <fullName evidence="8">Quercetin 2,3-dioxygenase</fullName>
    </recommendedName>
</protein>
<keyword evidence="2" id="KW-0479">Metal-binding</keyword>
<feature type="binding site" evidence="2">
    <location>
        <position position="61"/>
    </location>
    <ligand>
        <name>Fe cation</name>
        <dbReference type="ChEBI" id="CHEBI:24875"/>
    </ligand>
</feature>